<dbReference type="GO" id="GO:0000398">
    <property type="term" value="P:mRNA splicing, via spliceosome"/>
    <property type="evidence" value="ECO:0007669"/>
    <property type="project" value="TreeGrafter"/>
</dbReference>
<dbReference type="SUPFAM" id="SSF48371">
    <property type="entry name" value="ARM repeat"/>
    <property type="match status" value="1"/>
</dbReference>
<dbReference type="PANTHER" id="PTHR18034:SF3">
    <property type="entry name" value="PRE-MRNA-SPLICING FACTOR CWC22 HOMOLOG"/>
    <property type="match status" value="1"/>
</dbReference>
<organism evidence="9 10">
    <name type="scientific">Malassezia equina</name>
    <dbReference type="NCBI Taxonomy" id="1381935"/>
    <lineage>
        <taxon>Eukaryota</taxon>
        <taxon>Fungi</taxon>
        <taxon>Dikarya</taxon>
        <taxon>Basidiomycota</taxon>
        <taxon>Ustilaginomycotina</taxon>
        <taxon>Malasseziomycetes</taxon>
        <taxon>Malasseziales</taxon>
        <taxon>Malasseziaceae</taxon>
        <taxon>Malassezia</taxon>
    </lineage>
</organism>
<evidence type="ECO:0000256" key="2">
    <source>
        <dbReference type="ARBA" id="ARBA00004123"/>
    </source>
</evidence>
<sequence>MADEERVSKRKRSDSPDDGPRSAAEKGEALRAALAKLAETRAGGAYVPPARLKALMAEVARADAGSVEYQRMNWEALRKSITGLVNKVAADNIKQIVPELFAGANLIRGRGLFCRSIMHAQELSLPFTPVFAALAAIVNTKLPFVGELLVIRLVSQFRRAFRRNDKIKCHATLLFIAHLVNQRVAHELLALEILVLLLENPTDDSVELAVAFMREVGAFLTEEAPKACHSVFDRFRSVLYEGQISLRVQYMVEVLAQTRKDKFQDHPSIPEALDLVEEEDQITHQVSLDGQLQLEEGLNVFKPDPDFETNEEKYRQIQAEILGEGSDEDEEEEEEEEDDENADDAPTELEIQDRTETNLVNLRRTIYLVIMSSLDFEECVHKLLKLKVPEDQELELCNMVVECCSQERTYSKFYGHIGERLCKLQRRWSGLYEQSFRTYYDTIHRYETNRLRNIARFFGALLATDSISWASFDVVYMNEDDTTSSSRIFIKILMNEMQSLLGLPALAARFREPSMQTYFEHMFPLDHPQNTRFSINYFTSIGLGIVTEPMREYLQHATQVMRERREAEERRSVSSMSDSEDEGYRALVADRTHDRTREALVADRTQDRTREALVADRTHDRTREALVDVLTQDRTREALVADRTHDRIHEALVADRTHDRTLAALVDVLTQDRTREALVADRTHDRIHEALVDVLTQDRTLAALVDVLTQDRTREALVADRTHDRIHEALVDVLTQDPSIESHGMSRRTSVRGPTSALTEFLASQGIRASEINAQGRQLRASMSRDDAPDTPVPMTRPRIAPGASLDFDEDGDAPMPPTPKRARSQTTSHDDPVPTLVVQAPRRARAAPSRSGPSIGAVVDAAVELPSLQAVCIHALMQVASTHIERIQSLRPLSDRSRQGLSRVLSKNRQLTPQTLPLFMGAHVTQLRLYDCSALPSSSYETLVRLTPHATCVQLQYCGQLDDAAFRLFQQWHALTELDLYGPYLVRKEAWLAFLRTCGARLTTLRLRETPRFDVECIEALVTHAPHLSELGLAQMGALDDSGVQVLQALANLHTLDVSQPGVSQPGVPPSSLTDEGLVPFLEARGAQLRSLNLSLNDALTDAAISRLGPSTIHLVADGLTRVSDAAWVKAARTLQALEHVSLMRCDISDVVLCALAAHAPRLRILNVHSNDALTPAAFEALAEAAPPLEELDVGFVRCMDDALLLRLVKAMPTLRRVYLFGCPRIEQGVSATHPHVTIVGREQR</sequence>
<proteinExistence type="inferred from homology"/>
<dbReference type="Gene3D" id="3.80.10.10">
    <property type="entry name" value="Ribonuclease Inhibitor"/>
    <property type="match status" value="1"/>
</dbReference>
<dbReference type="InterPro" id="IPR016024">
    <property type="entry name" value="ARM-type_fold"/>
</dbReference>
<feature type="domain" description="MI" evidence="8">
    <location>
        <begin position="361"/>
        <end position="477"/>
    </location>
</feature>
<keyword evidence="5" id="KW-0508">mRNA splicing</keyword>
<dbReference type="PANTHER" id="PTHR18034">
    <property type="entry name" value="CELL CYCLE CONTROL PROTEIN CWF22-RELATED"/>
    <property type="match status" value="1"/>
</dbReference>
<comment type="subcellular location">
    <subcellularLocation>
        <location evidence="2">Nucleus</location>
    </subcellularLocation>
</comment>
<keyword evidence="6" id="KW-0539">Nucleus</keyword>
<dbReference type="PROSITE" id="PS51366">
    <property type="entry name" value="MI"/>
    <property type="match status" value="1"/>
</dbReference>
<dbReference type="EMBL" id="CP119907">
    <property type="protein sequence ID" value="WFD24981.1"/>
    <property type="molecule type" value="Genomic_DNA"/>
</dbReference>
<dbReference type="SMART" id="SM00543">
    <property type="entry name" value="MIF4G"/>
    <property type="match status" value="1"/>
</dbReference>
<evidence type="ECO:0000313" key="10">
    <source>
        <dbReference type="Proteomes" id="UP001214415"/>
    </source>
</evidence>
<evidence type="ECO:0000256" key="7">
    <source>
        <dbReference type="SAM" id="MobiDB-lite"/>
    </source>
</evidence>
<dbReference type="InterPro" id="IPR032675">
    <property type="entry name" value="LRR_dom_sf"/>
</dbReference>
<dbReference type="Pfam" id="PF02854">
    <property type="entry name" value="MIF4G"/>
    <property type="match status" value="1"/>
</dbReference>
<evidence type="ECO:0000256" key="4">
    <source>
        <dbReference type="ARBA" id="ARBA00022664"/>
    </source>
</evidence>
<evidence type="ECO:0000256" key="6">
    <source>
        <dbReference type="ARBA" id="ARBA00023242"/>
    </source>
</evidence>
<dbReference type="GO" id="GO:0071013">
    <property type="term" value="C:catalytic step 2 spliceosome"/>
    <property type="evidence" value="ECO:0007669"/>
    <property type="project" value="TreeGrafter"/>
</dbReference>
<keyword evidence="4" id="KW-0507">mRNA processing</keyword>
<feature type="region of interest" description="Disordered" evidence="7">
    <location>
        <begin position="321"/>
        <end position="350"/>
    </location>
</feature>
<accession>A0AAF0J0H2</accession>
<gene>
    <name evidence="9" type="primary">CWC22</name>
    <name evidence="9" type="ORF">MEQU1_003688</name>
</gene>
<dbReference type="SUPFAM" id="SSF52047">
    <property type="entry name" value="RNI-like"/>
    <property type="match status" value="1"/>
</dbReference>
<dbReference type="SMART" id="SM00367">
    <property type="entry name" value="LRR_CC"/>
    <property type="match status" value="5"/>
</dbReference>
<reference evidence="9" key="1">
    <citation type="submission" date="2023-03" db="EMBL/GenBank/DDBJ databases">
        <title>Mating type loci evolution in Malassezia.</title>
        <authorList>
            <person name="Coelho M.A."/>
        </authorList>
    </citation>
    <scope>NUCLEOTIDE SEQUENCE</scope>
    <source>
        <strain evidence="9">CBS 12830</strain>
    </source>
</reference>
<dbReference type="InterPro" id="IPR003891">
    <property type="entry name" value="Initiation_fac_eIF4g_MI"/>
</dbReference>
<dbReference type="FunFam" id="1.25.40.180:FF:000004">
    <property type="entry name" value="pre-mRNA-splicing factor CWC22 homolog"/>
    <property type="match status" value="1"/>
</dbReference>
<evidence type="ECO:0000256" key="1">
    <source>
        <dbReference type="ARBA" id="ARBA00003777"/>
    </source>
</evidence>
<dbReference type="InterPro" id="IPR006553">
    <property type="entry name" value="Leu-rich_rpt_Cys-con_subtyp"/>
</dbReference>
<evidence type="ECO:0000256" key="5">
    <source>
        <dbReference type="ARBA" id="ARBA00023187"/>
    </source>
</evidence>
<dbReference type="GO" id="GO:0003723">
    <property type="term" value="F:RNA binding"/>
    <property type="evidence" value="ECO:0007669"/>
    <property type="project" value="InterPro"/>
</dbReference>
<evidence type="ECO:0000259" key="8">
    <source>
        <dbReference type="PROSITE" id="PS51366"/>
    </source>
</evidence>
<dbReference type="SMART" id="SM00544">
    <property type="entry name" value="MA3"/>
    <property type="match status" value="1"/>
</dbReference>
<dbReference type="Gene3D" id="1.25.40.180">
    <property type="match status" value="1"/>
</dbReference>
<dbReference type="Pfam" id="PF02847">
    <property type="entry name" value="MA3"/>
    <property type="match status" value="1"/>
</dbReference>
<evidence type="ECO:0000313" key="9">
    <source>
        <dbReference type="EMBL" id="WFD24981.1"/>
    </source>
</evidence>
<keyword evidence="10" id="KW-1185">Reference proteome</keyword>
<protein>
    <submittedName>
        <fullName evidence="9">Pre-mRNA-splicing factor cwc22</fullName>
    </submittedName>
</protein>
<feature type="region of interest" description="Disordered" evidence="7">
    <location>
        <begin position="775"/>
        <end position="835"/>
    </location>
</feature>
<feature type="region of interest" description="Disordered" evidence="7">
    <location>
        <begin position="1"/>
        <end position="26"/>
    </location>
</feature>
<comment type="function">
    <text evidence="1">Involved in pre-mRNA splicing.</text>
</comment>
<evidence type="ECO:0000256" key="3">
    <source>
        <dbReference type="ARBA" id="ARBA00006856"/>
    </source>
</evidence>
<dbReference type="InterPro" id="IPR003890">
    <property type="entry name" value="MIF4G-like_typ-3"/>
</dbReference>
<dbReference type="InterPro" id="IPR050781">
    <property type="entry name" value="CWC22_splicing_factor"/>
</dbReference>
<dbReference type="AlphaFoldDB" id="A0AAF0J0H2"/>
<comment type="similarity">
    <text evidence="3">Belongs to the CWC22 family.</text>
</comment>
<name>A0AAF0J0H2_9BASI</name>
<dbReference type="Proteomes" id="UP001214415">
    <property type="component" value="Chromosome 8"/>
</dbReference>
<feature type="compositionally biased region" description="Acidic residues" evidence="7">
    <location>
        <begin position="325"/>
        <end position="347"/>
    </location>
</feature>